<dbReference type="EMBL" id="BAABME010000485">
    <property type="protein sequence ID" value="GAA0143175.1"/>
    <property type="molecule type" value="Genomic_DNA"/>
</dbReference>
<dbReference type="Proteomes" id="UP001454036">
    <property type="component" value="Unassembled WGS sequence"/>
</dbReference>
<comment type="caution">
    <text evidence="1">The sequence shown here is derived from an EMBL/GenBank/DDBJ whole genome shotgun (WGS) entry which is preliminary data.</text>
</comment>
<evidence type="ECO:0008006" key="3">
    <source>
        <dbReference type="Google" id="ProtNLM"/>
    </source>
</evidence>
<dbReference type="Pfam" id="PF14223">
    <property type="entry name" value="Retrotran_gag_2"/>
    <property type="match status" value="1"/>
</dbReference>
<protein>
    <recommendedName>
        <fullName evidence="3">DUF4219 domain-containing protein</fullName>
    </recommendedName>
</protein>
<reference evidence="1 2" key="1">
    <citation type="submission" date="2024-01" db="EMBL/GenBank/DDBJ databases">
        <title>The complete chloroplast genome sequence of Lithospermum erythrorhizon: insights into the phylogenetic relationship among Boraginaceae species and the maternal lineages of purple gromwells.</title>
        <authorList>
            <person name="Okada T."/>
            <person name="Watanabe K."/>
        </authorList>
    </citation>
    <scope>NUCLEOTIDE SEQUENCE [LARGE SCALE GENOMIC DNA]</scope>
</reference>
<gene>
    <name evidence="1" type="ORF">LIER_03920</name>
</gene>
<sequence length="317" mass="35019">MPPILDRTNYDDWRTKMIVFFRSIDIGIWKVVCTGWSIPTIIAIDGIQIIKEKDNWIRNEHELGLRNSKALKAILGGVDQKMFKLINKCTTAKEAWEIMKTTHEGPQRVKDDQDPYLKGNDVAPNIISEATEIGKMAVKISETLVEESVTLCAGNTLKTTFAAPRTGNTVADTAEVPSSKNLVESVVPSVDDTTEEVPRREDVVPPAADTMHINDPTMEDVETDVTTSVGSNDDIGAGNSSEVFVPSVYDIVDNVAKLSHIRVEPIVVVGIEDTLNDFETEMHIPNYTAQEKKKKLKKMMHKGGAKENIDAAEIKGT</sequence>
<evidence type="ECO:0000313" key="1">
    <source>
        <dbReference type="EMBL" id="GAA0143175.1"/>
    </source>
</evidence>
<proteinExistence type="predicted"/>
<accession>A0AAV3NV21</accession>
<organism evidence="1 2">
    <name type="scientific">Lithospermum erythrorhizon</name>
    <name type="common">Purple gromwell</name>
    <name type="synonym">Lithospermum officinale var. erythrorhizon</name>
    <dbReference type="NCBI Taxonomy" id="34254"/>
    <lineage>
        <taxon>Eukaryota</taxon>
        <taxon>Viridiplantae</taxon>
        <taxon>Streptophyta</taxon>
        <taxon>Embryophyta</taxon>
        <taxon>Tracheophyta</taxon>
        <taxon>Spermatophyta</taxon>
        <taxon>Magnoliopsida</taxon>
        <taxon>eudicotyledons</taxon>
        <taxon>Gunneridae</taxon>
        <taxon>Pentapetalae</taxon>
        <taxon>asterids</taxon>
        <taxon>lamiids</taxon>
        <taxon>Boraginales</taxon>
        <taxon>Boraginaceae</taxon>
        <taxon>Boraginoideae</taxon>
        <taxon>Lithospermeae</taxon>
        <taxon>Lithospermum</taxon>
    </lineage>
</organism>
<dbReference type="AlphaFoldDB" id="A0AAV3NV21"/>
<keyword evidence="2" id="KW-1185">Reference proteome</keyword>
<name>A0AAV3NV21_LITER</name>
<evidence type="ECO:0000313" key="2">
    <source>
        <dbReference type="Proteomes" id="UP001454036"/>
    </source>
</evidence>